<organism evidence="2 3">
    <name type="scientific">Sistotremastrum niveocremeum HHB9708</name>
    <dbReference type="NCBI Taxonomy" id="1314777"/>
    <lineage>
        <taxon>Eukaryota</taxon>
        <taxon>Fungi</taxon>
        <taxon>Dikarya</taxon>
        <taxon>Basidiomycota</taxon>
        <taxon>Agaricomycotina</taxon>
        <taxon>Agaricomycetes</taxon>
        <taxon>Sistotremastrales</taxon>
        <taxon>Sistotremastraceae</taxon>
        <taxon>Sertulicium</taxon>
        <taxon>Sertulicium niveocremeum</taxon>
    </lineage>
</organism>
<evidence type="ECO:0000256" key="1">
    <source>
        <dbReference type="SAM" id="MobiDB-lite"/>
    </source>
</evidence>
<sequence length="576" mass="64936">MPPSWFPSLALRPSSEAEQLTESNLIPILSPPSARLYAEQLLHCGMGFPLWDPAPDTYVVSLGDVGYIREGRFIRLFNVMLSRDAQEHWRMGGYQPPEEFIPFAPAGVEDVNKLVLTSSQTGPQFYVGKNHFKAGISLEVSGGLTGAKISTLAHHAKGAALFTTDRVSYDMKQPFHNDIRDYLVKNVEVWKTFLKETMHDTLPLSELITITGCCRVKFWERASFKSHGSHFDAGVCLPGVAQGSVLLERTQEHGVDYRWGPELIDNSRPPHQSLPWTEIAAFKDRDQSVFIKGWRLKERVGMKAGAGSHQLPEYLPENENTSIEMFPPALEEQSIYDALADHLFETSDADIVAIHDDEIDILQKLCDSDFNANSALEHDYKEYLTSLSSKDSNNRKVKSWDVSSIEAYEYNRQIVPYATSELIPRASEEDLYESDPDFPPLISSGPSSRVDDPDTRVYSEDDIAVLTVFRDNIVSLSIFPTDGLDFVNELAKTKKVKLTWYARVISGREYEQSVLWQAYPRVQRHSWKEYTGVGASRQEAMTKSADQLIYGIPKMEFVSATSLPGSRFTSDHRFIG</sequence>
<protein>
    <submittedName>
        <fullName evidence="2">Uncharacterized protein</fullName>
    </submittedName>
</protein>
<proteinExistence type="predicted"/>
<evidence type="ECO:0000313" key="2">
    <source>
        <dbReference type="EMBL" id="KZS88723.1"/>
    </source>
</evidence>
<dbReference type="Proteomes" id="UP000076722">
    <property type="component" value="Unassembled WGS sequence"/>
</dbReference>
<reference evidence="2 3" key="1">
    <citation type="journal article" date="2016" name="Mol. Biol. Evol.">
        <title>Comparative Genomics of Early-Diverging Mushroom-Forming Fungi Provides Insights into the Origins of Lignocellulose Decay Capabilities.</title>
        <authorList>
            <person name="Nagy L.G."/>
            <person name="Riley R."/>
            <person name="Tritt A."/>
            <person name="Adam C."/>
            <person name="Daum C."/>
            <person name="Floudas D."/>
            <person name="Sun H."/>
            <person name="Yadav J.S."/>
            <person name="Pangilinan J."/>
            <person name="Larsson K.H."/>
            <person name="Matsuura K."/>
            <person name="Barry K."/>
            <person name="Labutti K."/>
            <person name="Kuo R."/>
            <person name="Ohm R.A."/>
            <person name="Bhattacharya S.S."/>
            <person name="Shirouzu T."/>
            <person name="Yoshinaga Y."/>
            <person name="Martin F.M."/>
            <person name="Grigoriev I.V."/>
            <person name="Hibbett D.S."/>
        </authorList>
    </citation>
    <scope>NUCLEOTIDE SEQUENCE [LARGE SCALE GENOMIC DNA]</scope>
    <source>
        <strain evidence="2 3">HHB9708</strain>
    </source>
</reference>
<accession>A0A164PH70</accession>
<evidence type="ECO:0000313" key="3">
    <source>
        <dbReference type="Proteomes" id="UP000076722"/>
    </source>
</evidence>
<dbReference type="EMBL" id="KV419434">
    <property type="protein sequence ID" value="KZS88723.1"/>
    <property type="molecule type" value="Genomic_DNA"/>
</dbReference>
<gene>
    <name evidence="2" type="ORF">SISNIDRAFT_489962</name>
</gene>
<name>A0A164PH70_9AGAM</name>
<dbReference type="OrthoDB" id="2662290at2759"/>
<dbReference type="AlphaFoldDB" id="A0A164PH70"/>
<feature type="region of interest" description="Disordered" evidence="1">
    <location>
        <begin position="429"/>
        <end position="454"/>
    </location>
</feature>
<keyword evidence="3" id="KW-1185">Reference proteome</keyword>
<dbReference type="STRING" id="1314777.A0A164PH70"/>